<dbReference type="AlphaFoldDB" id="A0A4P8XQ30"/>
<keyword evidence="1" id="KW-1133">Transmembrane helix</keyword>
<dbReference type="RefSeq" id="WP_138227306.1">
    <property type="nucleotide sequence ID" value="NZ_CP040396.1"/>
</dbReference>
<dbReference type="EMBL" id="CP040396">
    <property type="protein sequence ID" value="QCT04623.1"/>
    <property type="molecule type" value="Genomic_DNA"/>
</dbReference>
<dbReference type="KEGG" id="palo:E6C60_3918"/>
<gene>
    <name evidence="2" type="ORF">E6C60_3918</name>
</gene>
<dbReference type="Pfam" id="PF09551">
    <property type="entry name" value="Spore_II_R"/>
    <property type="match status" value="1"/>
</dbReference>
<dbReference type="NCBIfam" id="TIGR02837">
    <property type="entry name" value="spore_II_R"/>
    <property type="match status" value="1"/>
</dbReference>
<dbReference type="OrthoDB" id="9793324at2"/>
<reference evidence="2 3" key="1">
    <citation type="submission" date="2019-05" db="EMBL/GenBank/DDBJ databases">
        <authorList>
            <person name="Chen C."/>
        </authorList>
    </citation>
    <scope>NUCLEOTIDE SEQUENCE [LARGE SCALE GENOMIC DNA]</scope>
    <source>
        <strain evidence="2 3">HB172198</strain>
    </source>
</reference>
<evidence type="ECO:0000313" key="3">
    <source>
        <dbReference type="Proteomes" id="UP000300879"/>
    </source>
</evidence>
<dbReference type="InterPro" id="IPR014202">
    <property type="entry name" value="Spore_II_R"/>
</dbReference>
<name>A0A4P8XQ30_9BACL</name>
<evidence type="ECO:0000313" key="2">
    <source>
        <dbReference type="EMBL" id="QCT04623.1"/>
    </source>
</evidence>
<proteinExistence type="predicted"/>
<sequence length="229" mass="25267">MQSSHPSRDPLRTAVKQIVVLLSILFLVVMSWEEQRIDAAVTEGAIPEESIRLRILAHSDAPEDQLVKQDIRDAVVMQMKSWVGELAPESLEQAKAMTRNHLPEIEALVAQELDVRGITYAYQVELGEVPFPTKMYGRVIYPAGDYEAVRITLGSGKGKNWWCVLFPPLCFIGDNGDVSAPKEAAGTRTASAEPAPSETAEAEASAPEVRFFLLDLLASLWSWVSGLFK</sequence>
<evidence type="ECO:0000256" key="1">
    <source>
        <dbReference type="SAM" id="Phobius"/>
    </source>
</evidence>
<accession>A0A4P8XQ30</accession>
<keyword evidence="1" id="KW-0812">Transmembrane</keyword>
<protein>
    <submittedName>
        <fullName evidence="2">Stage II sporulation protein R</fullName>
    </submittedName>
</protein>
<keyword evidence="3" id="KW-1185">Reference proteome</keyword>
<keyword evidence="1" id="KW-0472">Membrane</keyword>
<dbReference type="Proteomes" id="UP000300879">
    <property type="component" value="Chromosome"/>
</dbReference>
<feature type="transmembrane region" description="Helical" evidence="1">
    <location>
        <begin position="14"/>
        <end position="32"/>
    </location>
</feature>
<organism evidence="2 3">
    <name type="scientific">Paenibacillus algicola</name>
    <dbReference type="NCBI Taxonomy" id="2565926"/>
    <lineage>
        <taxon>Bacteria</taxon>
        <taxon>Bacillati</taxon>
        <taxon>Bacillota</taxon>
        <taxon>Bacilli</taxon>
        <taxon>Bacillales</taxon>
        <taxon>Paenibacillaceae</taxon>
        <taxon>Paenibacillus</taxon>
    </lineage>
</organism>